<feature type="domain" description="Tetrahydrofolate dehydrogenase/cyclohydrolase NAD(P)-binding" evidence="8">
    <location>
        <begin position="144"/>
        <end position="295"/>
    </location>
</feature>
<evidence type="ECO:0000259" key="8">
    <source>
        <dbReference type="Pfam" id="PF02882"/>
    </source>
</evidence>
<dbReference type="SUPFAM" id="SSF51735">
    <property type="entry name" value="NAD(P)-binding Rossmann-fold domains"/>
    <property type="match status" value="1"/>
</dbReference>
<dbReference type="Pfam" id="PF02882">
    <property type="entry name" value="THF_DHG_CYH_C"/>
    <property type="match status" value="1"/>
</dbReference>
<reference evidence="9" key="2">
    <citation type="journal article" date="2014" name="ISME J.">
        <title>Microbial stratification in low pH oxic and suboxic macroscopic growths along an acid mine drainage.</title>
        <authorList>
            <person name="Mendez-Garcia C."/>
            <person name="Mesa V."/>
            <person name="Sprenger R.R."/>
            <person name="Richter M."/>
            <person name="Diez M.S."/>
            <person name="Solano J."/>
            <person name="Bargiela R."/>
            <person name="Golyshina O.V."/>
            <person name="Manteca A."/>
            <person name="Ramos J.L."/>
            <person name="Gallego J.R."/>
            <person name="Llorente I."/>
            <person name="Martins Dos Santos V.A."/>
            <person name="Jensen O.N."/>
            <person name="Pelaez A.I."/>
            <person name="Sanchez J."/>
            <person name="Ferrer M."/>
        </authorList>
    </citation>
    <scope>NUCLEOTIDE SEQUENCE</scope>
</reference>
<dbReference type="PANTHER" id="PTHR48099:SF5">
    <property type="entry name" value="C-1-TETRAHYDROFOLATE SYNTHASE, CYTOPLASMIC"/>
    <property type="match status" value="1"/>
</dbReference>
<organism evidence="9">
    <name type="scientific">mine drainage metagenome</name>
    <dbReference type="NCBI Taxonomy" id="410659"/>
    <lineage>
        <taxon>unclassified sequences</taxon>
        <taxon>metagenomes</taxon>
        <taxon>ecological metagenomes</taxon>
    </lineage>
</organism>
<dbReference type="SUPFAM" id="SSF53223">
    <property type="entry name" value="Aminoacid dehydrogenase-like, N-terminal domain"/>
    <property type="match status" value="1"/>
</dbReference>
<keyword evidence="3 9" id="KW-0378">Hydrolase</keyword>
<keyword evidence="5" id="KW-0560">Oxidoreductase</keyword>
<evidence type="ECO:0000259" key="7">
    <source>
        <dbReference type="Pfam" id="PF00763"/>
    </source>
</evidence>
<comment type="caution">
    <text evidence="9">The sequence shown here is derived from an EMBL/GenBank/DDBJ whole genome shotgun (WGS) entry which is preliminary data.</text>
</comment>
<accession>T1AKU9</accession>
<dbReference type="PRINTS" id="PR00085">
    <property type="entry name" value="THFDHDRGNASE"/>
</dbReference>
<dbReference type="GO" id="GO:0004477">
    <property type="term" value="F:methenyltetrahydrofolate cyclohydrolase activity"/>
    <property type="evidence" value="ECO:0007669"/>
    <property type="project" value="TreeGrafter"/>
</dbReference>
<dbReference type="EMBL" id="AUZZ01003394">
    <property type="protein sequence ID" value="EQD57103.1"/>
    <property type="molecule type" value="Genomic_DNA"/>
</dbReference>
<feature type="domain" description="Tetrahydrofolate dehydrogenase/cyclohydrolase catalytic" evidence="7">
    <location>
        <begin position="13"/>
        <end position="125"/>
    </location>
</feature>
<dbReference type="AlphaFoldDB" id="T1AKU9"/>
<dbReference type="PANTHER" id="PTHR48099">
    <property type="entry name" value="C-1-TETRAHYDROFOLATE SYNTHASE, CYTOPLASMIC-RELATED"/>
    <property type="match status" value="1"/>
</dbReference>
<dbReference type="InterPro" id="IPR020631">
    <property type="entry name" value="THF_DH/CycHdrlase_NAD-bd_dom"/>
</dbReference>
<dbReference type="Gene3D" id="3.40.50.720">
    <property type="entry name" value="NAD(P)-binding Rossmann-like Domain"/>
    <property type="match status" value="1"/>
</dbReference>
<dbReference type="GO" id="GO:0004488">
    <property type="term" value="F:methylenetetrahydrofolate dehydrogenase (NADP+) activity"/>
    <property type="evidence" value="ECO:0007669"/>
    <property type="project" value="InterPro"/>
</dbReference>
<sequence length="301" mass="31439">MLPNSSRVMTARLEGAPVAQRLREEIRRSVVAFGESPPSLVSVHQGAPTPFAFYLRQQSRLSSEVGIRFRDRALAADASAGQFRALLRELDSSPDVDAVLVEHPLPERLDFRGAVDQLGPWKDVDGVGTANLGRLVTAGPGQVPAVARAALALADHYELPVGRQRVGVVGRSESVGLPLALLLLGRGARRGSTVTVAHRQTPDLGRALAGCGVIFSCAGQPGLLNRSTVPRGAFVIDVGLSSLPDPEPSGRPRAVGDADAADLEGWAEGVSPVPGGVGAVTVPMLLSNTVDARRRRGEGAG</sequence>
<keyword evidence="2" id="KW-0554">One-carbon metabolism</keyword>
<dbReference type="Pfam" id="PF00763">
    <property type="entry name" value="THF_DHG_CYH"/>
    <property type="match status" value="1"/>
</dbReference>
<name>T1AKU9_9ZZZZ</name>
<gene>
    <name evidence="9" type="ORF">B2A_04967</name>
</gene>
<comment type="pathway">
    <text evidence="1">One-carbon metabolism; tetrahydrofolate interconversion.</text>
</comment>
<protein>
    <submittedName>
        <fullName evidence="9">Methylenetetrahydrofolate dehydrogenase/methenyltetrahydrofolate cyclohydrolase</fullName>
    </submittedName>
</protein>
<evidence type="ECO:0000256" key="3">
    <source>
        <dbReference type="ARBA" id="ARBA00022801"/>
    </source>
</evidence>
<dbReference type="InterPro" id="IPR046346">
    <property type="entry name" value="Aminoacid_DH-like_N_sf"/>
</dbReference>
<evidence type="ECO:0000256" key="4">
    <source>
        <dbReference type="ARBA" id="ARBA00022857"/>
    </source>
</evidence>
<keyword evidence="4" id="KW-0521">NADP</keyword>
<dbReference type="InterPro" id="IPR036291">
    <property type="entry name" value="NAD(P)-bd_dom_sf"/>
</dbReference>
<reference evidence="9" key="1">
    <citation type="submission" date="2013-08" db="EMBL/GenBank/DDBJ databases">
        <authorList>
            <person name="Mendez C."/>
            <person name="Richter M."/>
            <person name="Ferrer M."/>
            <person name="Sanchez J."/>
        </authorList>
    </citation>
    <scope>NUCLEOTIDE SEQUENCE</scope>
</reference>
<dbReference type="GO" id="GO:0005829">
    <property type="term" value="C:cytosol"/>
    <property type="evidence" value="ECO:0007669"/>
    <property type="project" value="TreeGrafter"/>
</dbReference>
<dbReference type="GO" id="GO:0035999">
    <property type="term" value="P:tetrahydrofolate interconversion"/>
    <property type="evidence" value="ECO:0007669"/>
    <property type="project" value="TreeGrafter"/>
</dbReference>
<dbReference type="Gene3D" id="3.40.50.10860">
    <property type="entry name" value="Leucine Dehydrogenase, chain A, domain 1"/>
    <property type="match status" value="1"/>
</dbReference>
<evidence type="ECO:0000256" key="5">
    <source>
        <dbReference type="ARBA" id="ARBA00023002"/>
    </source>
</evidence>
<keyword evidence="6" id="KW-0511">Multifunctional enzyme</keyword>
<evidence type="ECO:0000256" key="6">
    <source>
        <dbReference type="ARBA" id="ARBA00023268"/>
    </source>
</evidence>
<dbReference type="HAMAP" id="MF_01576">
    <property type="entry name" value="THF_DHG_CYH"/>
    <property type="match status" value="1"/>
</dbReference>
<proteinExistence type="inferred from homology"/>
<dbReference type="InterPro" id="IPR020630">
    <property type="entry name" value="THF_DH/CycHdrlase_cat_dom"/>
</dbReference>
<evidence type="ECO:0000256" key="2">
    <source>
        <dbReference type="ARBA" id="ARBA00022563"/>
    </source>
</evidence>
<evidence type="ECO:0000313" key="9">
    <source>
        <dbReference type="EMBL" id="EQD57103.1"/>
    </source>
</evidence>
<dbReference type="InterPro" id="IPR000672">
    <property type="entry name" value="THF_DH/CycHdrlase"/>
</dbReference>
<evidence type="ECO:0000256" key="1">
    <source>
        <dbReference type="ARBA" id="ARBA00004777"/>
    </source>
</evidence>